<keyword evidence="1" id="KW-0472">Membrane</keyword>
<keyword evidence="1" id="KW-0812">Transmembrane</keyword>
<dbReference type="EMBL" id="JAHHHN010000002">
    <property type="protein sequence ID" value="MBW4560524.1"/>
    <property type="molecule type" value="Genomic_DNA"/>
</dbReference>
<accession>A0A951UEM2</accession>
<proteinExistence type="predicted"/>
<reference evidence="2" key="2">
    <citation type="journal article" date="2022" name="Microbiol. Resour. Announc.">
        <title>Metagenome Sequencing to Explore Phylogenomics of Terrestrial Cyanobacteria.</title>
        <authorList>
            <person name="Ward R.D."/>
            <person name="Stajich J.E."/>
            <person name="Johansen J.R."/>
            <person name="Huntemann M."/>
            <person name="Clum A."/>
            <person name="Foster B."/>
            <person name="Foster B."/>
            <person name="Roux S."/>
            <person name="Palaniappan K."/>
            <person name="Varghese N."/>
            <person name="Mukherjee S."/>
            <person name="Reddy T.B.K."/>
            <person name="Daum C."/>
            <person name="Copeland A."/>
            <person name="Chen I.A."/>
            <person name="Ivanova N.N."/>
            <person name="Kyrpides N.C."/>
            <person name="Shapiro N."/>
            <person name="Eloe-Fadrosh E.A."/>
            <person name="Pietrasiak N."/>
        </authorList>
    </citation>
    <scope>NUCLEOTIDE SEQUENCE</scope>
    <source>
        <strain evidence="2">JT2-VF2</strain>
    </source>
</reference>
<gene>
    <name evidence="2" type="ORF">KME32_05075</name>
</gene>
<evidence type="ECO:0000313" key="2">
    <source>
        <dbReference type="EMBL" id="MBW4560524.1"/>
    </source>
</evidence>
<name>A0A951UEM2_9NOST</name>
<organism evidence="2 3">
    <name type="scientific">Mojavia pulchra JT2-VF2</name>
    <dbReference type="NCBI Taxonomy" id="287848"/>
    <lineage>
        <taxon>Bacteria</taxon>
        <taxon>Bacillati</taxon>
        <taxon>Cyanobacteriota</taxon>
        <taxon>Cyanophyceae</taxon>
        <taxon>Nostocales</taxon>
        <taxon>Nostocaceae</taxon>
    </lineage>
</organism>
<dbReference type="AlphaFoldDB" id="A0A951UEM2"/>
<protein>
    <submittedName>
        <fullName evidence="2">Uncharacterized protein</fullName>
    </submittedName>
</protein>
<keyword evidence="1" id="KW-1133">Transmembrane helix</keyword>
<sequence length="73" mass="8164">MRSNTTNQIATNSATVGFTSQENTSFDTVIGLSTIIISIILIISILGYKKYRIAVLHQEIASLEKLWHLDIKK</sequence>
<evidence type="ECO:0000313" key="3">
    <source>
        <dbReference type="Proteomes" id="UP000715781"/>
    </source>
</evidence>
<reference evidence="2" key="1">
    <citation type="submission" date="2021-05" db="EMBL/GenBank/DDBJ databases">
        <authorList>
            <person name="Pietrasiak N."/>
            <person name="Ward R."/>
            <person name="Stajich J.E."/>
            <person name="Kurbessoian T."/>
        </authorList>
    </citation>
    <scope>NUCLEOTIDE SEQUENCE</scope>
    <source>
        <strain evidence="2">JT2-VF2</strain>
    </source>
</reference>
<dbReference type="Proteomes" id="UP000715781">
    <property type="component" value="Unassembled WGS sequence"/>
</dbReference>
<evidence type="ECO:0000256" key="1">
    <source>
        <dbReference type="SAM" id="Phobius"/>
    </source>
</evidence>
<comment type="caution">
    <text evidence="2">The sequence shown here is derived from an EMBL/GenBank/DDBJ whole genome shotgun (WGS) entry which is preliminary data.</text>
</comment>
<feature type="transmembrane region" description="Helical" evidence="1">
    <location>
        <begin position="29"/>
        <end position="48"/>
    </location>
</feature>